<dbReference type="Gene3D" id="2.40.30.10">
    <property type="entry name" value="Translation factors"/>
    <property type="match status" value="1"/>
</dbReference>
<dbReference type="InterPro" id="IPR017927">
    <property type="entry name" value="FAD-bd_FR_type"/>
</dbReference>
<dbReference type="OrthoDB" id="9806195at2"/>
<comment type="caution">
    <text evidence="7">The sequence shown here is derived from an EMBL/GenBank/DDBJ whole genome shotgun (WGS) entry which is preliminary data.</text>
</comment>
<dbReference type="SUPFAM" id="SSF54292">
    <property type="entry name" value="2Fe-2S ferredoxin-like"/>
    <property type="match status" value="1"/>
</dbReference>
<dbReference type="PRINTS" id="PR00371">
    <property type="entry name" value="FPNCR"/>
</dbReference>
<dbReference type="RefSeq" id="WP_131907509.1">
    <property type="nucleotide sequence ID" value="NZ_BAAAFU010000007.1"/>
</dbReference>
<dbReference type="Pfam" id="PF00111">
    <property type="entry name" value="Fer2"/>
    <property type="match status" value="1"/>
</dbReference>
<dbReference type="InterPro" id="IPR017938">
    <property type="entry name" value="Riboflavin_synthase-like_b-brl"/>
</dbReference>
<dbReference type="GO" id="GO:0051537">
    <property type="term" value="F:2 iron, 2 sulfur cluster binding"/>
    <property type="evidence" value="ECO:0007669"/>
    <property type="project" value="InterPro"/>
</dbReference>
<evidence type="ECO:0000256" key="4">
    <source>
        <dbReference type="ARBA" id="ARBA00038177"/>
    </source>
</evidence>
<dbReference type="PROSITE" id="PS00197">
    <property type="entry name" value="2FE2S_FER_1"/>
    <property type="match status" value="1"/>
</dbReference>
<dbReference type="PANTHER" id="PTHR47354">
    <property type="entry name" value="NADH OXIDOREDUCTASE HCR"/>
    <property type="match status" value="1"/>
</dbReference>
<keyword evidence="1" id="KW-0560">Oxidoreductase</keyword>
<dbReference type="InterPro" id="IPR050415">
    <property type="entry name" value="MRET"/>
</dbReference>
<feature type="domain" description="2Fe-2S ferredoxin-type" evidence="5">
    <location>
        <begin position="3"/>
        <end position="93"/>
    </location>
</feature>
<proteinExistence type="inferred from homology"/>
<dbReference type="PROSITE" id="PS51085">
    <property type="entry name" value="2FE2S_FER_2"/>
    <property type="match status" value="1"/>
</dbReference>
<dbReference type="AlphaFoldDB" id="A0A4R1EP08"/>
<organism evidence="7 8">
    <name type="scientific">Cocleimonas flava</name>
    <dbReference type="NCBI Taxonomy" id="634765"/>
    <lineage>
        <taxon>Bacteria</taxon>
        <taxon>Pseudomonadati</taxon>
        <taxon>Pseudomonadota</taxon>
        <taxon>Gammaproteobacteria</taxon>
        <taxon>Thiotrichales</taxon>
        <taxon>Thiotrichaceae</taxon>
        <taxon>Cocleimonas</taxon>
    </lineage>
</organism>
<evidence type="ECO:0000256" key="1">
    <source>
        <dbReference type="ARBA" id="ARBA00023002"/>
    </source>
</evidence>
<dbReference type="PROSITE" id="PS51384">
    <property type="entry name" value="FAD_FR"/>
    <property type="match status" value="1"/>
</dbReference>
<dbReference type="SUPFAM" id="SSF52343">
    <property type="entry name" value="Ferredoxin reductase-like, C-terminal NADP-linked domain"/>
    <property type="match status" value="1"/>
</dbReference>
<dbReference type="Gene3D" id="3.10.20.30">
    <property type="match status" value="1"/>
</dbReference>
<dbReference type="InterPro" id="IPR001041">
    <property type="entry name" value="2Fe-2S_ferredoxin-type"/>
</dbReference>
<evidence type="ECO:0000259" key="6">
    <source>
        <dbReference type="PROSITE" id="PS51384"/>
    </source>
</evidence>
<keyword evidence="8" id="KW-1185">Reference proteome</keyword>
<dbReference type="InterPro" id="IPR001709">
    <property type="entry name" value="Flavoprot_Pyr_Nucl_cyt_Rdtase"/>
</dbReference>
<name>A0A4R1EP08_9GAMM</name>
<comment type="cofactor">
    <cofactor evidence="3">
        <name>[2Fe-2S] cluster</name>
        <dbReference type="ChEBI" id="CHEBI:190135"/>
    </cofactor>
</comment>
<dbReference type="PRINTS" id="PR00410">
    <property type="entry name" value="PHEHYDRXLASE"/>
</dbReference>
<reference evidence="7 8" key="1">
    <citation type="submission" date="2019-03" db="EMBL/GenBank/DDBJ databases">
        <title>Genomic Encyclopedia of Type Strains, Phase IV (KMG-IV): sequencing the most valuable type-strain genomes for metagenomic binning, comparative biology and taxonomic classification.</title>
        <authorList>
            <person name="Goeker M."/>
        </authorList>
    </citation>
    <scope>NUCLEOTIDE SEQUENCE [LARGE SCALE GENOMIC DNA]</scope>
    <source>
        <strain evidence="7 8">DSM 24830</strain>
    </source>
</reference>
<dbReference type="Pfam" id="PF00175">
    <property type="entry name" value="NAD_binding_1"/>
    <property type="match status" value="1"/>
</dbReference>
<gene>
    <name evidence="7" type="ORF">EV695_3754</name>
</gene>
<sequence>MSYKVTLQPSEHTFEVEENELILDAALRQGVGFPYGCRSGSCGTCLGKVVSGEIEYPQGLPLTVMEHEHEQGKAVFCVSIAKSDLVLEVKEVTSSSDIEIKLLPARVISLRKLADDVMEMQLKLPESERLPFRAGQYIEFIMRDKSRRAFSIANSPSNDEYLELHLRHVPDGKFTDHVFSEMKEKALVRIEGPYGSFHVRENSNRPLILVAGGTGFAPIKAMIEQLIEQADTRPIHLYWGARAKADLYRADLAEKWAFQYPHIEYIPVLSDLEEGSDWEGKTGYVHDTVAEDFADLSGHDVYLAGPPIMIDAAKAAFAKQGLPEDQIFSDAFEYAAEKEA</sequence>
<dbReference type="InterPro" id="IPR039261">
    <property type="entry name" value="FNR_nucleotide-bd"/>
</dbReference>
<feature type="domain" description="FAD-binding FR-type" evidence="6">
    <location>
        <begin position="100"/>
        <end position="200"/>
    </location>
</feature>
<evidence type="ECO:0000256" key="2">
    <source>
        <dbReference type="ARBA" id="ARBA00023223"/>
    </source>
</evidence>
<dbReference type="InterPro" id="IPR008333">
    <property type="entry name" value="Cbr1-like_FAD-bd_dom"/>
</dbReference>
<comment type="similarity">
    <text evidence="4">Belongs to the Fre/LuxG FAD/NAD(P) flavoprotein oxidoreductase family.</text>
</comment>
<dbReference type="CDD" id="cd00207">
    <property type="entry name" value="fer2"/>
    <property type="match status" value="1"/>
</dbReference>
<evidence type="ECO:0000313" key="8">
    <source>
        <dbReference type="Proteomes" id="UP000294887"/>
    </source>
</evidence>
<dbReference type="Gene3D" id="3.40.50.80">
    <property type="entry name" value="Nucleotide-binding domain of ferredoxin-NADP reductase (FNR) module"/>
    <property type="match status" value="1"/>
</dbReference>
<dbReference type="EMBL" id="SMFQ01000005">
    <property type="protein sequence ID" value="TCJ83016.1"/>
    <property type="molecule type" value="Genomic_DNA"/>
</dbReference>
<dbReference type="PANTHER" id="PTHR47354:SF7">
    <property type="entry name" value="NAD(P)H-FLAVIN REDUCTASE"/>
    <property type="match status" value="1"/>
</dbReference>
<dbReference type="GO" id="GO:0016491">
    <property type="term" value="F:oxidoreductase activity"/>
    <property type="evidence" value="ECO:0007669"/>
    <property type="project" value="UniProtKB-KW"/>
</dbReference>
<dbReference type="GO" id="GO:0008218">
    <property type="term" value="P:bioluminescence"/>
    <property type="evidence" value="ECO:0007669"/>
    <property type="project" value="UniProtKB-KW"/>
</dbReference>
<dbReference type="Proteomes" id="UP000294887">
    <property type="component" value="Unassembled WGS sequence"/>
</dbReference>
<dbReference type="InterPro" id="IPR036010">
    <property type="entry name" value="2Fe-2S_ferredoxin-like_sf"/>
</dbReference>
<dbReference type="InterPro" id="IPR006058">
    <property type="entry name" value="2Fe2S_fd_BS"/>
</dbReference>
<accession>A0A4R1EP08</accession>
<dbReference type="InterPro" id="IPR001433">
    <property type="entry name" value="OxRdtase_FAD/NAD-bd"/>
</dbReference>
<dbReference type="SUPFAM" id="SSF63380">
    <property type="entry name" value="Riboflavin synthase domain-like"/>
    <property type="match status" value="1"/>
</dbReference>
<keyword evidence="2" id="KW-0455">Luminescence</keyword>
<dbReference type="CDD" id="cd06189">
    <property type="entry name" value="flavin_oxioreductase"/>
    <property type="match status" value="1"/>
</dbReference>
<evidence type="ECO:0000256" key="3">
    <source>
        <dbReference type="ARBA" id="ARBA00034078"/>
    </source>
</evidence>
<evidence type="ECO:0000313" key="7">
    <source>
        <dbReference type="EMBL" id="TCJ83016.1"/>
    </source>
</evidence>
<evidence type="ECO:0000259" key="5">
    <source>
        <dbReference type="PROSITE" id="PS51085"/>
    </source>
</evidence>
<dbReference type="InterPro" id="IPR012675">
    <property type="entry name" value="Beta-grasp_dom_sf"/>
</dbReference>
<dbReference type="Pfam" id="PF00970">
    <property type="entry name" value="FAD_binding_6"/>
    <property type="match status" value="1"/>
</dbReference>
<protein>
    <submittedName>
        <fullName evidence="7">CDP-4-dehydro-6-deoxyglucose reductase</fullName>
    </submittedName>
</protein>